<feature type="region of interest" description="Disordered" evidence="7">
    <location>
        <begin position="322"/>
        <end position="354"/>
    </location>
</feature>
<proteinExistence type="inferred from homology"/>
<dbReference type="GeneID" id="40305686"/>
<dbReference type="GO" id="GO:0006364">
    <property type="term" value="P:rRNA processing"/>
    <property type="evidence" value="ECO:0007669"/>
    <property type="project" value="TreeGrafter"/>
</dbReference>
<evidence type="ECO:0000313" key="9">
    <source>
        <dbReference type="Proteomes" id="UP000224006"/>
    </source>
</evidence>
<keyword evidence="5" id="KW-0539">Nucleus</keyword>
<name>A0A2A9MQJ0_BESBE</name>
<dbReference type="PANTHER" id="PTHR13028">
    <property type="entry name" value="RRNA PROCESSING PROTEIN EBNA1-BINDING PROTEIN-RELATED"/>
    <property type="match status" value="1"/>
</dbReference>
<dbReference type="VEuPathDB" id="ToxoDB:BESB_006230"/>
<sequence length="354" mass="41151">MGKPEHAQKSSRVSRLPALPSHFAPFSAQEEEELNDDEQALLLAQFRQKLNDIHGDAARRADEEEEDDEQLQRLAELGYTKLPNERVLNKANQKAVSAAEQRGQSRGMIAVNDIPGLEQKLEEIRYKPPAGMRRVPWIETLAVVAAPVSGAEKKSEEAEDGDELGEKKKKSIGANQDLEREKYFMRLTSSAAVVALTRLRQRRLKFTRPSDFLAEMLKTDNHMARVRERLAAEKEHLADFEEKKRKKLNKKFNRSSGHKLVREQEEARRRNAELKEIAAWKKEREKNAKQTRSGGEFQDPESAFDAWIKKKDVQTRAEELEQKRLRRKRMRGELQGEREGNKKRQRNRWNRKRK</sequence>
<dbReference type="PANTHER" id="PTHR13028:SF0">
    <property type="entry name" value="RRNA-PROCESSING PROTEIN EBP2-RELATED"/>
    <property type="match status" value="1"/>
</dbReference>
<dbReference type="Pfam" id="PF05890">
    <property type="entry name" value="Ebp2"/>
    <property type="match status" value="1"/>
</dbReference>
<dbReference type="RefSeq" id="XP_029222291.1">
    <property type="nucleotide sequence ID" value="XM_029359378.1"/>
</dbReference>
<accession>A0A2A9MQJ0</accession>
<evidence type="ECO:0000256" key="7">
    <source>
        <dbReference type="SAM" id="MobiDB-lite"/>
    </source>
</evidence>
<evidence type="ECO:0000256" key="3">
    <source>
        <dbReference type="ARBA" id="ARBA00022517"/>
    </source>
</evidence>
<feature type="compositionally biased region" description="Basic residues" evidence="7">
    <location>
        <begin position="343"/>
        <end position="354"/>
    </location>
</feature>
<feature type="region of interest" description="Disordered" evidence="7">
    <location>
        <begin position="1"/>
        <end position="32"/>
    </location>
</feature>
<evidence type="ECO:0008006" key="10">
    <source>
        <dbReference type="Google" id="ProtNLM"/>
    </source>
</evidence>
<dbReference type="KEGG" id="bbes:BESB_006230"/>
<dbReference type="GO" id="GO:0042273">
    <property type="term" value="P:ribosomal large subunit biogenesis"/>
    <property type="evidence" value="ECO:0007669"/>
    <property type="project" value="TreeGrafter"/>
</dbReference>
<comment type="subcellular location">
    <subcellularLocation>
        <location evidence="1">Nucleus</location>
        <location evidence="1">Nucleolus</location>
    </subcellularLocation>
</comment>
<dbReference type="OrthoDB" id="443772at2759"/>
<dbReference type="STRING" id="94643.A0A2A9MQJ0"/>
<keyword evidence="3" id="KW-0690">Ribosome biogenesis</keyword>
<feature type="coiled-coil region" evidence="6">
    <location>
        <begin position="223"/>
        <end position="251"/>
    </location>
</feature>
<keyword evidence="9" id="KW-1185">Reference proteome</keyword>
<reference evidence="8 9" key="1">
    <citation type="submission" date="2017-09" db="EMBL/GenBank/DDBJ databases">
        <title>Genome sequencing of Besnoitia besnoiti strain Bb-Ger1.</title>
        <authorList>
            <person name="Schares G."/>
            <person name="Venepally P."/>
            <person name="Lorenzi H.A."/>
        </authorList>
    </citation>
    <scope>NUCLEOTIDE SEQUENCE [LARGE SCALE GENOMIC DNA]</scope>
    <source>
        <strain evidence="8 9">Bb-Ger1</strain>
    </source>
</reference>
<dbReference type="EMBL" id="NWUJ01000001">
    <property type="protein sequence ID" value="PFH38282.1"/>
    <property type="molecule type" value="Genomic_DNA"/>
</dbReference>
<dbReference type="GO" id="GO:0005730">
    <property type="term" value="C:nucleolus"/>
    <property type="evidence" value="ECO:0007669"/>
    <property type="project" value="UniProtKB-SubCell"/>
</dbReference>
<evidence type="ECO:0000256" key="1">
    <source>
        <dbReference type="ARBA" id="ARBA00004604"/>
    </source>
</evidence>
<comment type="caution">
    <text evidence="8">The sequence shown here is derived from an EMBL/GenBank/DDBJ whole genome shotgun (WGS) entry which is preliminary data.</text>
</comment>
<protein>
    <recommendedName>
        <fullName evidence="10">rRNA-processing protein EBP2</fullName>
    </recommendedName>
</protein>
<dbReference type="GO" id="GO:0034399">
    <property type="term" value="C:nuclear periphery"/>
    <property type="evidence" value="ECO:0007669"/>
    <property type="project" value="TreeGrafter"/>
</dbReference>
<evidence type="ECO:0000256" key="6">
    <source>
        <dbReference type="SAM" id="Coils"/>
    </source>
</evidence>
<keyword evidence="4 6" id="KW-0175">Coiled coil</keyword>
<feature type="region of interest" description="Disordered" evidence="7">
    <location>
        <begin position="149"/>
        <end position="170"/>
    </location>
</feature>
<comment type="similarity">
    <text evidence="2">Belongs to the EBP2 family.</text>
</comment>
<feature type="compositionally biased region" description="Basic and acidic residues" evidence="7">
    <location>
        <begin position="331"/>
        <end position="342"/>
    </location>
</feature>
<evidence type="ECO:0000256" key="5">
    <source>
        <dbReference type="ARBA" id="ARBA00023242"/>
    </source>
</evidence>
<gene>
    <name evidence="8" type="ORF">BESB_006230</name>
</gene>
<dbReference type="GO" id="GO:0030687">
    <property type="term" value="C:preribosome, large subunit precursor"/>
    <property type="evidence" value="ECO:0007669"/>
    <property type="project" value="TreeGrafter"/>
</dbReference>
<organism evidence="8 9">
    <name type="scientific">Besnoitia besnoiti</name>
    <name type="common">Apicomplexan protozoan</name>
    <dbReference type="NCBI Taxonomy" id="94643"/>
    <lineage>
        <taxon>Eukaryota</taxon>
        <taxon>Sar</taxon>
        <taxon>Alveolata</taxon>
        <taxon>Apicomplexa</taxon>
        <taxon>Conoidasida</taxon>
        <taxon>Coccidia</taxon>
        <taxon>Eucoccidiorida</taxon>
        <taxon>Eimeriorina</taxon>
        <taxon>Sarcocystidae</taxon>
        <taxon>Besnoitia</taxon>
    </lineage>
</organism>
<dbReference type="AlphaFoldDB" id="A0A2A9MQJ0"/>
<evidence type="ECO:0000256" key="2">
    <source>
        <dbReference type="ARBA" id="ARBA00007336"/>
    </source>
</evidence>
<evidence type="ECO:0000256" key="4">
    <source>
        <dbReference type="ARBA" id="ARBA00023054"/>
    </source>
</evidence>
<dbReference type="Proteomes" id="UP000224006">
    <property type="component" value="Chromosome I"/>
</dbReference>
<evidence type="ECO:0000313" key="8">
    <source>
        <dbReference type="EMBL" id="PFH38282.1"/>
    </source>
</evidence>
<feature type="region of interest" description="Disordered" evidence="7">
    <location>
        <begin position="283"/>
        <end position="304"/>
    </location>
</feature>
<dbReference type="InterPro" id="IPR008610">
    <property type="entry name" value="Ebp2"/>
</dbReference>